<organism evidence="1">
    <name type="scientific">Proboscia inermis</name>
    <dbReference type="NCBI Taxonomy" id="420281"/>
    <lineage>
        <taxon>Eukaryota</taxon>
        <taxon>Sar</taxon>
        <taxon>Stramenopiles</taxon>
        <taxon>Ochrophyta</taxon>
        <taxon>Bacillariophyta</taxon>
        <taxon>Coscinodiscophyceae</taxon>
        <taxon>Rhizosoleniophycidae</taxon>
        <taxon>Rhizosoleniales</taxon>
        <taxon>Rhizosoleniaceae</taxon>
        <taxon>Proboscia</taxon>
    </lineage>
</organism>
<reference evidence="1" key="1">
    <citation type="submission" date="2021-01" db="EMBL/GenBank/DDBJ databases">
        <authorList>
            <person name="Corre E."/>
            <person name="Pelletier E."/>
            <person name="Niang G."/>
            <person name="Scheremetjew M."/>
            <person name="Finn R."/>
            <person name="Kale V."/>
            <person name="Holt S."/>
            <person name="Cochrane G."/>
            <person name="Meng A."/>
            <person name="Brown T."/>
            <person name="Cohen L."/>
        </authorList>
    </citation>
    <scope>NUCLEOTIDE SEQUENCE</scope>
    <source>
        <strain evidence="1">CCAP1064/1</strain>
    </source>
</reference>
<name>A0A7S0GIA0_9STRA</name>
<sequence length="273" mass="29452">MKQKWYGGILCEVSGAIYGIPHNAAGVLKIVPPSLKKGEETELEVSVFGDLGQGKWKWHGGTITPDQTTIYGYPNNATTILKINVTNDTTTLLSGPIYSGRHRTDDKYKYLGGAIHPVAEKLFLFPCDAERVLTVDLKTDAVELVGPELLGPNKFQNGFYSAVDGAVYAIPQRASGVLRIGVDVDSHHNRVKEDASTVDLPNGNTSTTSSACKTDKQQTLSVSVDVLYCGDEMSSCKDKFEGGVLGSDGCIYCIPLRAKRLIRIVPAGLTLES</sequence>
<protein>
    <submittedName>
        <fullName evidence="1">Uncharacterized protein</fullName>
    </submittedName>
</protein>
<dbReference type="AlphaFoldDB" id="A0A7S0GIA0"/>
<gene>
    <name evidence="1" type="ORF">PINE0816_LOCUS17718</name>
</gene>
<evidence type="ECO:0000313" key="1">
    <source>
        <dbReference type="EMBL" id="CAD8421564.1"/>
    </source>
</evidence>
<accession>A0A7S0GIA0</accession>
<dbReference type="EMBL" id="HBEL01037993">
    <property type="protein sequence ID" value="CAD8421564.1"/>
    <property type="molecule type" value="Transcribed_RNA"/>
</dbReference>
<proteinExistence type="predicted"/>